<gene>
    <name evidence="1" type="ORF">DIW15_04640</name>
</gene>
<organism evidence="1 2">
    <name type="scientific">Bavariicoccus seileri</name>
    <dbReference type="NCBI Taxonomy" id="549685"/>
    <lineage>
        <taxon>Bacteria</taxon>
        <taxon>Bacillati</taxon>
        <taxon>Bacillota</taxon>
        <taxon>Bacilli</taxon>
        <taxon>Lactobacillales</taxon>
        <taxon>Enterococcaceae</taxon>
        <taxon>Bavariicoccus</taxon>
    </lineage>
</organism>
<dbReference type="Proteomes" id="UP000262195">
    <property type="component" value="Unassembled WGS sequence"/>
</dbReference>
<comment type="caution">
    <text evidence="1">The sequence shown here is derived from an EMBL/GenBank/DDBJ whole genome shotgun (WGS) entry which is preliminary data.</text>
</comment>
<evidence type="ECO:0000313" key="1">
    <source>
        <dbReference type="EMBL" id="HCS93976.1"/>
    </source>
</evidence>
<dbReference type="EMBL" id="DQHO01000030">
    <property type="protein sequence ID" value="HCS93976.1"/>
    <property type="molecule type" value="Genomic_DNA"/>
</dbReference>
<dbReference type="InterPro" id="IPR046004">
    <property type="entry name" value="DUF5960"/>
</dbReference>
<accession>A0A3D4S5R1</accession>
<name>A0A3D4S5R1_9ENTE</name>
<dbReference type="AlphaFoldDB" id="A0A3D4S5R1"/>
<dbReference type="Pfam" id="PF19385">
    <property type="entry name" value="DUF5960"/>
    <property type="match status" value="1"/>
</dbReference>
<proteinExistence type="predicted"/>
<evidence type="ECO:0000313" key="2">
    <source>
        <dbReference type="Proteomes" id="UP000262195"/>
    </source>
</evidence>
<sequence length="97" mass="11613">MDIPTSANETYAFEQHYYELVTFSVPVHLIKYQLIKTMEGFGKPRFQIPPTHSKNGLPLWFVFKIEGENYYYQRVVCEDKTIRAYNDQLLYGMEHRQ</sequence>
<protein>
    <submittedName>
        <fullName evidence="1">Uncharacterized protein</fullName>
    </submittedName>
</protein>
<reference evidence="1 2" key="1">
    <citation type="journal article" date="2018" name="Nat. Biotechnol.">
        <title>A standardized bacterial taxonomy based on genome phylogeny substantially revises the tree of life.</title>
        <authorList>
            <person name="Parks D.H."/>
            <person name="Chuvochina M."/>
            <person name="Waite D.W."/>
            <person name="Rinke C."/>
            <person name="Skarshewski A."/>
            <person name="Chaumeil P.A."/>
            <person name="Hugenholtz P."/>
        </authorList>
    </citation>
    <scope>NUCLEOTIDE SEQUENCE [LARGE SCALE GENOMIC DNA]</scope>
    <source>
        <strain evidence="1">UBA11306</strain>
    </source>
</reference>